<dbReference type="Gene3D" id="2.30.30.140">
    <property type="match status" value="1"/>
</dbReference>
<evidence type="ECO:0000313" key="3">
    <source>
        <dbReference type="Proteomes" id="UP001317532"/>
    </source>
</evidence>
<dbReference type="NCBIfam" id="TIGR00074">
    <property type="entry name" value="hypC_hupF"/>
    <property type="match status" value="1"/>
</dbReference>
<reference evidence="2 3" key="1">
    <citation type="journal article" date="2022" name="ISME Commun">
        <title>Vulcanimicrobium alpinus gen. nov. sp. nov., the first cultivated representative of the candidate phylum 'Eremiobacterota', is a metabolically versatile aerobic anoxygenic phototroph.</title>
        <authorList>
            <person name="Yabe S."/>
            <person name="Muto K."/>
            <person name="Abe K."/>
            <person name="Yokota A."/>
            <person name="Staudigel H."/>
            <person name="Tebo B.M."/>
        </authorList>
    </citation>
    <scope>NUCLEOTIDE SEQUENCE [LARGE SCALE GENOMIC DNA]</scope>
    <source>
        <strain evidence="2 3">WC8-2</strain>
    </source>
</reference>
<dbReference type="Pfam" id="PF01455">
    <property type="entry name" value="HupF_HypC"/>
    <property type="match status" value="1"/>
</dbReference>
<dbReference type="KEGG" id="vab:WPS_17870"/>
<evidence type="ECO:0000256" key="1">
    <source>
        <dbReference type="ARBA" id="ARBA00006018"/>
    </source>
</evidence>
<evidence type="ECO:0000313" key="2">
    <source>
        <dbReference type="EMBL" id="BDE06511.1"/>
    </source>
</evidence>
<dbReference type="SUPFAM" id="SSF159127">
    <property type="entry name" value="HupF/HypC-like"/>
    <property type="match status" value="1"/>
</dbReference>
<dbReference type="GO" id="GO:1902670">
    <property type="term" value="F:carbon dioxide binding"/>
    <property type="evidence" value="ECO:0007669"/>
    <property type="project" value="TreeGrafter"/>
</dbReference>
<dbReference type="GO" id="GO:0051604">
    <property type="term" value="P:protein maturation"/>
    <property type="evidence" value="ECO:0007669"/>
    <property type="project" value="TreeGrafter"/>
</dbReference>
<dbReference type="PANTHER" id="PTHR35177">
    <property type="entry name" value="HYDROGENASE MATURATION FACTOR HYBG"/>
    <property type="match status" value="1"/>
</dbReference>
<protein>
    <submittedName>
        <fullName evidence="2">Hydrogenase assembly protein HupF</fullName>
    </submittedName>
</protein>
<proteinExistence type="inferred from homology"/>
<dbReference type="PROSITE" id="PS01097">
    <property type="entry name" value="HUPF_HYPC"/>
    <property type="match status" value="1"/>
</dbReference>
<keyword evidence="3" id="KW-1185">Reference proteome</keyword>
<name>A0AAN1XW63_UNVUL</name>
<organism evidence="2 3">
    <name type="scientific">Vulcanimicrobium alpinum</name>
    <dbReference type="NCBI Taxonomy" id="3016050"/>
    <lineage>
        <taxon>Bacteria</taxon>
        <taxon>Bacillati</taxon>
        <taxon>Vulcanimicrobiota</taxon>
        <taxon>Vulcanimicrobiia</taxon>
        <taxon>Vulcanimicrobiales</taxon>
        <taxon>Vulcanimicrobiaceae</taxon>
        <taxon>Vulcanimicrobium</taxon>
    </lineage>
</organism>
<accession>A0AAN1XW63</accession>
<dbReference type="PRINTS" id="PR00445">
    <property type="entry name" value="HUPFHYPC"/>
</dbReference>
<dbReference type="FunFam" id="2.30.30.140:FF:000022">
    <property type="entry name" value="Hydrogenase assembly chaperone HybG"/>
    <property type="match status" value="1"/>
</dbReference>
<dbReference type="GO" id="GO:0005506">
    <property type="term" value="F:iron ion binding"/>
    <property type="evidence" value="ECO:0007669"/>
    <property type="project" value="TreeGrafter"/>
</dbReference>
<dbReference type="AlphaFoldDB" id="A0AAN1XW63"/>
<dbReference type="Proteomes" id="UP001317532">
    <property type="component" value="Chromosome"/>
</dbReference>
<dbReference type="EMBL" id="AP025523">
    <property type="protein sequence ID" value="BDE06511.1"/>
    <property type="molecule type" value="Genomic_DNA"/>
</dbReference>
<sequence length="95" mass="10257">MCLAIPGQIVAFDDAQPLLARVDVGGVRRNVNVGLLADDPLIAGDWILIHVGFALSKISAEQAHDQLRMLQAMGEDALAIEEIRGYTFADGGERR</sequence>
<comment type="similarity">
    <text evidence="1">Belongs to the HupF/HypC family.</text>
</comment>
<dbReference type="InterPro" id="IPR001109">
    <property type="entry name" value="Hydrogenase_HupF/HypC"/>
</dbReference>
<dbReference type="InterPro" id="IPR019812">
    <property type="entry name" value="Hydgase_assmbl_chp_CS"/>
</dbReference>
<dbReference type="PANTHER" id="PTHR35177:SF2">
    <property type="entry name" value="HYDROGENASE MATURATION FACTOR HYBG"/>
    <property type="match status" value="1"/>
</dbReference>
<dbReference type="RefSeq" id="WP_317997463.1">
    <property type="nucleotide sequence ID" value="NZ_AP025523.1"/>
</dbReference>
<gene>
    <name evidence="2" type="primary">hypC</name>
    <name evidence="2" type="ORF">WPS_17870</name>
</gene>